<keyword evidence="2" id="KW-1133">Transmembrane helix</keyword>
<evidence type="ECO:0000313" key="4">
    <source>
        <dbReference type="Proteomes" id="UP001465755"/>
    </source>
</evidence>
<feature type="region of interest" description="Disordered" evidence="1">
    <location>
        <begin position="1"/>
        <end position="34"/>
    </location>
</feature>
<proteinExistence type="predicted"/>
<dbReference type="EMBL" id="JALJOQ010000053">
    <property type="protein sequence ID" value="KAK9804107.1"/>
    <property type="molecule type" value="Genomic_DNA"/>
</dbReference>
<keyword evidence="2" id="KW-0472">Membrane</keyword>
<evidence type="ECO:0000313" key="3">
    <source>
        <dbReference type="EMBL" id="KAK9804107.1"/>
    </source>
</evidence>
<gene>
    <name evidence="3" type="ORF">WJX73_008024</name>
</gene>
<keyword evidence="4" id="KW-1185">Reference proteome</keyword>
<organism evidence="3 4">
    <name type="scientific">Symbiochloris irregularis</name>
    <dbReference type="NCBI Taxonomy" id="706552"/>
    <lineage>
        <taxon>Eukaryota</taxon>
        <taxon>Viridiplantae</taxon>
        <taxon>Chlorophyta</taxon>
        <taxon>core chlorophytes</taxon>
        <taxon>Trebouxiophyceae</taxon>
        <taxon>Trebouxiales</taxon>
        <taxon>Trebouxiaceae</taxon>
        <taxon>Symbiochloris</taxon>
    </lineage>
</organism>
<feature type="transmembrane region" description="Helical" evidence="2">
    <location>
        <begin position="34"/>
        <end position="52"/>
    </location>
</feature>
<accession>A0AAW1P4A1</accession>
<name>A0AAW1P4A1_9CHLO</name>
<protein>
    <submittedName>
        <fullName evidence="3">Uncharacterized protein</fullName>
    </submittedName>
</protein>
<sequence length="67" mass="7352">MMSTDAPVAPPSPSGPNSEDGDDPHKNPHRKGPTWRTALAGVLVVGLIAVVWQRRQASRKQTRVRNR</sequence>
<evidence type="ECO:0000256" key="2">
    <source>
        <dbReference type="SAM" id="Phobius"/>
    </source>
</evidence>
<keyword evidence="2" id="KW-0812">Transmembrane</keyword>
<evidence type="ECO:0000256" key="1">
    <source>
        <dbReference type="SAM" id="MobiDB-lite"/>
    </source>
</evidence>
<comment type="caution">
    <text evidence="3">The sequence shown here is derived from an EMBL/GenBank/DDBJ whole genome shotgun (WGS) entry which is preliminary data.</text>
</comment>
<dbReference type="AlphaFoldDB" id="A0AAW1P4A1"/>
<reference evidence="3 4" key="1">
    <citation type="journal article" date="2024" name="Nat. Commun.">
        <title>Phylogenomics reveals the evolutionary origins of lichenization in chlorophyte algae.</title>
        <authorList>
            <person name="Puginier C."/>
            <person name="Libourel C."/>
            <person name="Otte J."/>
            <person name="Skaloud P."/>
            <person name="Haon M."/>
            <person name="Grisel S."/>
            <person name="Petersen M."/>
            <person name="Berrin J.G."/>
            <person name="Delaux P.M."/>
            <person name="Dal Grande F."/>
            <person name="Keller J."/>
        </authorList>
    </citation>
    <scope>NUCLEOTIDE SEQUENCE [LARGE SCALE GENOMIC DNA]</scope>
    <source>
        <strain evidence="3 4">SAG 2036</strain>
    </source>
</reference>
<dbReference type="Proteomes" id="UP001465755">
    <property type="component" value="Unassembled WGS sequence"/>
</dbReference>